<feature type="domain" description="Bromo" evidence="4">
    <location>
        <begin position="62"/>
        <end position="132"/>
    </location>
</feature>
<dbReference type="GO" id="GO:0006357">
    <property type="term" value="P:regulation of transcription by RNA polymerase II"/>
    <property type="evidence" value="ECO:0007669"/>
    <property type="project" value="TreeGrafter"/>
</dbReference>
<dbReference type="AlphaFoldDB" id="A0A8E2DJJ7"/>
<evidence type="ECO:0000313" key="6">
    <source>
        <dbReference type="Proteomes" id="UP000250043"/>
    </source>
</evidence>
<feature type="region of interest" description="Disordered" evidence="3">
    <location>
        <begin position="803"/>
        <end position="839"/>
    </location>
</feature>
<evidence type="ECO:0000256" key="2">
    <source>
        <dbReference type="PROSITE-ProRule" id="PRU00035"/>
    </source>
</evidence>
<evidence type="ECO:0000313" key="5">
    <source>
        <dbReference type="EMBL" id="OCH89427.1"/>
    </source>
</evidence>
<evidence type="ECO:0000259" key="4">
    <source>
        <dbReference type="PROSITE" id="PS50014"/>
    </source>
</evidence>
<evidence type="ECO:0000256" key="1">
    <source>
        <dbReference type="ARBA" id="ARBA00023117"/>
    </source>
</evidence>
<accession>A0A8E2DJJ7</accession>
<dbReference type="PRINTS" id="PR00503">
    <property type="entry name" value="BROMODOMAIN"/>
</dbReference>
<dbReference type="PANTHER" id="PTHR47343:SF1">
    <property type="entry name" value="TRANSCRIPTIONAL ACTIVATOR SPT7"/>
    <property type="match status" value="1"/>
</dbReference>
<feature type="region of interest" description="Disordered" evidence="3">
    <location>
        <begin position="638"/>
        <end position="659"/>
    </location>
</feature>
<dbReference type="SUPFAM" id="SSF47370">
    <property type="entry name" value="Bromodomain"/>
    <property type="match status" value="1"/>
</dbReference>
<feature type="region of interest" description="Disordered" evidence="3">
    <location>
        <begin position="194"/>
        <end position="236"/>
    </location>
</feature>
<feature type="region of interest" description="Disordered" evidence="3">
    <location>
        <begin position="287"/>
        <end position="310"/>
    </location>
</feature>
<dbReference type="PROSITE" id="PS00633">
    <property type="entry name" value="BROMODOMAIN_1"/>
    <property type="match status" value="1"/>
</dbReference>
<gene>
    <name evidence="5" type="ORF">OBBRIDRAFT_819742</name>
</gene>
<dbReference type="PANTHER" id="PTHR47343">
    <property type="entry name" value="TRANSCRIPTIONAL ACTIVATOR SPT7"/>
    <property type="match status" value="1"/>
</dbReference>
<name>A0A8E2DJJ7_9APHY</name>
<feature type="region of interest" description="Disordered" evidence="3">
    <location>
        <begin position="702"/>
        <end position="790"/>
    </location>
</feature>
<feature type="compositionally biased region" description="Pro residues" evidence="3">
    <location>
        <begin position="649"/>
        <end position="659"/>
    </location>
</feature>
<dbReference type="OrthoDB" id="21449at2759"/>
<dbReference type="InterPro" id="IPR037782">
    <property type="entry name" value="Spt7"/>
</dbReference>
<evidence type="ECO:0000256" key="3">
    <source>
        <dbReference type="SAM" id="MobiDB-lite"/>
    </source>
</evidence>
<proteinExistence type="predicted"/>
<dbReference type="InterPro" id="IPR018359">
    <property type="entry name" value="Bromodomain_CS"/>
</dbReference>
<dbReference type="Gene3D" id="1.10.20.10">
    <property type="entry name" value="Histone, subunit A"/>
    <property type="match status" value="1"/>
</dbReference>
<organism evidence="5 6">
    <name type="scientific">Obba rivulosa</name>
    <dbReference type="NCBI Taxonomy" id="1052685"/>
    <lineage>
        <taxon>Eukaryota</taxon>
        <taxon>Fungi</taxon>
        <taxon>Dikarya</taxon>
        <taxon>Basidiomycota</taxon>
        <taxon>Agaricomycotina</taxon>
        <taxon>Agaricomycetes</taxon>
        <taxon>Polyporales</taxon>
        <taxon>Gelatoporiaceae</taxon>
        <taxon>Obba</taxon>
    </lineage>
</organism>
<dbReference type="GO" id="GO:0006325">
    <property type="term" value="P:chromatin organization"/>
    <property type="evidence" value="ECO:0007669"/>
    <property type="project" value="UniProtKB-ARBA"/>
</dbReference>
<keyword evidence="1 2" id="KW-0103">Bromodomain</keyword>
<dbReference type="InterPro" id="IPR001487">
    <property type="entry name" value="Bromodomain"/>
</dbReference>
<feature type="region of interest" description="Disordered" evidence="3">
    <location>
        <begin position="367"/>
        <end position="399"/>
    </location>
</feature>
<dbReference type="GO" id="GO:0005198">
    <property type="term" value="F:structural molecule activity"/>
    <property type="evidence" value="ECO:0007669"/>
    <property type="project" value="TreeGrafter"/>
</dbReference>
<dbReference type="SMART" id="SM00297">
    <property type="entry name" value="BROMO"/>
    <property type="match status" value="1"/>
</dbReference>
<dbReference type="GO" id="GO:0000124">
    <property type="term" value="C:SAGA complex"/>
    <property type="evidence" value="ECO:0007669"/>
    <property type="project" value="InterPro"/>
</dbReference>
<dbReference type="CDD" id="cd22927">
    <property type="entry name" value="HFD_SPT7"/>
    <property type="match status" value="1"/>
</dbReference>
<dbReference type="GO" id="GO:0046695">
    <property type="term" value="C:SLIK (SAGA-like) complex"/>
    <property type="evidence" value="ECO:0007669"/>
    <property type="project" value="InterPro"/>
</dbReference>
<sequence length="839" mass="90862">MNNLLRTLTESQVKCSVPGADLKLLLSAVKEARRQSHDHARLSDAFYDSLEGLLQDLRTVTMDNHDAEAFLKPVSKTEVPDYYDVIANPMDLQTMLKKVKQKQYKSKKEFKDDLDLIWSNCFTYNATEVSCAYATAIASALIVAGQNHPLRQCASRLKAKAEKLLQNITDYKERADPVIPGDIRVRSVTPKLNGITINGNGRTHTPVSTRSPSPAKQSVGISAGSKKPRRDATFPESPAVVRSGEGMAMFARLDRELDRVLDTEMVDASDSAAADLAATLSRYAPVYDDESESSGSGSPDSWNGVPDGEVGAKRKLNGIIDDRPRKRARLDHLPGKHVVDLWWDAMQSEEILGNGLPTLTHNSSEAFPAAVPAPAIPDPPREGKRRRKKKDGVSPNSLLSLMNNNIRTLRRVQTTHAKFGALQQQAEDGTGTAQPAVQPPEEVEEALDERPWKPVGTGLDLGEENADDCLHWMGKKVLEHAGFQGTSKVALDVFAGVASEYLMNVGRTIRFLCDKFGQKMTAEEIILHTLFESGTTQVYELERYIKDDVIRYGGRLAELEKKLASAYREATTEEAWDDEALFRIAEDEEEEGELVMGNFADSFGEDFLGLRELGIAAEFGLSSLSIPKKLLKGKGNRGLKEGTAVAKPSEPPPPFPPPPPFVPLDSRHVEDQIGLLKPYYQQRISTLSATYPAAPANAPAISQLPGLIPGSSTTAPSQPPPPPIPEQNILLPDDPPSPSHAKLGPIGQVLKPASTAATAKKKKAKAPMGLKGAGPSLEPDPSLGPPDGESLFEFAIPVAGAAPESLRGTLSPEMPKKAKSTAKKKKTADALPPVVIASA</sequence>
<dbReference type="InterPro" id="IPR036427">
    <property type="entry name" value="Bromodomain-like_sf"/>
</dbReference>
<dbReference type="InterPro" id="IPR009072">
    <property type="entry name" value="Histone-fold"/>
</dbReference>
<feature type="compositionally biased region" description="Polar residues" evidence="3">
    <location>
        <begin position="195"/>
        <end position="220"/>
    </location>
</feature>
<keyword evidence="6" id="KW-1185">Reference proteome</keyword>
<dbReference type="Pfam" id="PF00439">
    <property type="entry name" value="Bromodomain"/>
    <property type="match status" value="1"/>
</dbReference>
<dbReference type="EMBL" id="KV722427">
    <property type="protein sequence ID" value="OCH89427.1"/>
    <property type="molecule type" value="Genomic_DNA"/>
</dbReference>
<dbReference type="Gene3D" id="1.20.920.10">
    <property type="entry name" value="Bromodomain-like"/>
    <property type="match status" value="1"/>
</dbReference>
<reference evidence="5 6" key="1">
    <citation type="submission" date="2016-07" db="EMBL/GenBank/DDBJ databases">
        <title>Draft genome of the white-rot fungus Obba rivulosa 3A-2.</title>
        <authorList>
            <consortium name="DOE Joint Genome Institute"/>
            <person name="Miettinen O."/>
            <person name="Riley R."/>
            <person name="Acob R."/>
            <person name="Barry K."/>
            <person name="Cullen D."/>
            <person name="De Vries R."/>
            <person name="Hainaut M."/>
            <person name="Hatakka A."/>
            <person name="Henrissat B."/>
            <person name="Hilden K."/>
            <person name="Kuo R."/>
            <person name="Labutti K."/>
            <person name="Lipzen A."/>
            <person name="Makela M.R."/>
            <person name="Sandor L."/>
            <person name="Spatafora J.W."/>
            <person name="Grigoriev I.V."/>
            <person name="Hibbett D.S."/>
        </authorList>
    </citation>
    <scope>NUCLEOTIDE SEQUENCE [LARGE SCALE GENOMIC DNA]</scope>
    <source>
        <strain evidence="5 6">3A-2</strain>
    </source>
</reference>
<dbReference type="Proteomes" id="UP000250043">
    <property type="component" value="Unassembled WGS sequence"/>
</dbReference>
<dbReference type="GO" id="GO:0046982">
    <property type="term" value="F:protein heterodimerization activity"/>
    <property type="evidence" value="ECO:0007669"/>
    <property type="project" value="InterPro"/>
</dbReference>
<dbReference type="PROSITE" id="PS50014">
    <property type="entry name" value="BROMODOMAIN_2"/>
    <property type="match status" value="1"/>
</dbReference>
<feature type="compositionally biased region" description="Basic residues" evidence="3">
    <location>
        <begin position="817"/>
        <end position="826"/>
    </location>
</feature>
<feature type="region of interest" description="Disordered" evidence="3">
    <location>
        <begin position="424"/>
        <end position="454"/>
    </location>
</feature>
<protein>
    <recommendedName>
        <fullName evidence="4">Bromo domain-containing protein</fullName>
    </recommendedName>
</protein>